<dbReference type="GO" id="GO:0046872">
    <property type="term" value="F:metal ion binding"/>
    <property type="evidence" value="ECO:0007669"/>
    <property type="project" value="UniProtKB-KW"/>
</dbReference>
<dbReference type="GO" id="GO:0046854">
    <property type="term" value="P:phosphatidylinositol phosphate biosynthetic process"/>
    <property type="evidence" value="ECO:0007669"/>
    <property type="project" value="InterPro"/>
</dbReference>
<dbReference type="Pfam" id="PF00459">
    <property type="entry name" value="Inositol_P"/>
    <property type="match status" value="1"/>
</dbReference>
<evidence type="ECO:0000313" key="5">
    <source>
        <dbReference type="Proteomes" id="UP000034664"/>
    </source>
</evidence>
<dbReference type="EMBL" id="LBZM01000005">
    <property type="protein sequence ID" value="KKR72476.1"/>
    <property type="molecule type" value="Genomic_DNA"/>
</dbReference>
<proteinExistence type="predicted"/>
<dbReference type="GO" id="GO:0007165">
    <property type="term" value="P:signal transduction"/>
    <property type="evidence" value="ECO:0007669"/>
    <property type="project" value="TreeGrafter"/>
</dbReference>
<dbReference type="PANTHER" id="PTHR20854">
    <property type="entry name" value="INOSITOL MONOPHOSPHATASE"/>
    <property type="match status" value="1"/>
</dbReference>
<gene>
    <name evidence="4" type="ORF">UU14_C0005G0044</name>
</gene>
<dbReference type="GO" id="GO:0008934">
    <property type="term" value="F:inositol monophosphate 1-phosphatase activity"/>
    <property type="evidence" value="ECO:0007669"/>
    <property type="project" value="TreeGrafter"/>
</dbReference>
<dbReference type="InterPro" id="IPR020550">
    <property type="entry name" value="Inositol_monophosphatase_CS"/>
</dbReference>
<dbReference type="PANTHER" id="PTHR20854:SF4">
    <property type="entry name" value="INOSITOL-1-MONOPHOSPHATASE-RELATED"/>
    <property type="match status" value="1"/>
</dbReference>
<dbReference type="PRINTS" id="PR00377">
    <property type="entry name" value="IMPHPHTASES"/>
</dbReference>
<dbReference type="GO" id="GO:0006020">
    <property type="term" value="P:inositol metabolic process"/>
    <property type="evidence" value="ECO:0007669"/>
    <property type="project" value="TreeGrafter"/>
</dbReference>
<reference evidence="4 5" key="1">
    <citation type="journal article" date="2015" name="Nature">
        <title>rRNA introns, odd ribosomes, and small enigmatic genomes across a large radiation of phyla.</title>
        <authorList>
            <person name="Brown C.T."/>
            <person name="Hug L.A."/>
            <person name="Thomas B.C."/>
            <person name="Sharon I."/>
            <person name="Castelle C.J."/>
            <person name="Singh A."/>
            <person name="Wilkins M.J."/>
            <person name="Williams K.H."/>
            <person name="Banfield J.F."/>
        </authorList>
    </citation>
    <scope>NUCLEOTIDE SEQUENCE [LARGE SCALE GENOMIC DNA]</scope>
</reference>
<dbReference type="PROSITE" id="PS00630">
    <property type="entry name" value="IMP_2"/>
    <property type="match status" value="1"/>
</dbReference>
<evidence type="ECO:0000313" key="4">
    <source>
        <dbReference type="EMBL" id="KKR72476.1"/>
    </source>
</evidence>
<keyword evidence="2 3" id="KW-0460">Magnesium</keyword>
<sequence>MIPTSVIPTLVSTITTSIEASSLYLKKHFGQQHSVLQKDSHRDIITKADIDSQNIIVNTLKRELTQLKIPLNNIGFLSEENLFTHAKYTFVIDPIDGTSNFAAGNPYFSISVACFVEGNLLVGAVSHPIQNKLYTAIKGKGSYIMDMKTGRKNRLKLKEKPVNQSLITIDMPSVSSINMYKNSKLEQIHRKVLGVRILGSAALEVCDIAANQLQASIYGKIAIWDVAASKLVINESGGRFVDWSGDDILFDIHEPEKRYKFVAGHSKLSNALVLALNS</sequence>
<dbReference type="Gene3D" id="3.30.540.10">
    <property type="entry name" value="Fructose-1,6-Bisphosphatase, subunit A, domain 1"/>
    <property type="match status" value="1"/>
</dbReference>
<protein>
    <submittedName>
        <fullName evidence="4">Inositol-1-monophosphatase</fullName>
    </submittedName>
</protein>
<feature type="binding site" evidence="3">
    <location>
        <position position="95"/>
    </location>
    <ligand>
        <name>Mg(2+)</name>
        <dbReference type="ChEBI" id="CHEBI:18420"/>
        <label>1</label>
        <note>catalytic</note>
    </ligand>
</feature>
<dbReference type="AlphaFoldDB" id="A0A0G0TCC1"/>
<organism evidence="4 5">
    <name type="scientific">Candidatus Roizmanbacteria bacterium GW2011_GWB1_40_7</name>
    <dbReference type="NCBI Taxonomy" id="1618482"/>
    <lineage>
        <taxon>Bacteria</taxon>
        <taxon>Candidatus Roizmaniibacteriota</taxon>
    </lineage>
</organism>
<dbReference type="Gene3D" id="3.40.190.80">
    <property type="match status" value="1"/>
</dbReference>
<evidence type="ECO:0000256" key="3">
    <source>
        <dbReference type="PIRSR" id="PIRSR600760-2"/>
    </source>
</evidence>
<feature type="binding site" evidence="3">
    <location>
        <position position="225"/>
    </location>
    <ligand>
        <name>Mg(2+)</name>
        <dbReference type="ChEBI" id="CHEBI:18420"/>
        <label>1</label>
        <note>catalytic</note>
    </ligand>
</feature>
<dbReference type="SUPFAM" id="SSF56655">
    <property type="entry name" value="Carbohydrate phosphatase"/>
    <property type="match status" value="1"/>
</dbReference>
<comment type="cofactor">
    <cofactor evidence="3">
        <name>Mg(2+)</name>
        <dbReference type="ChEBI" id="CHEBI:18420"/>
    </cofactor>
</comment>
<accession>A0A0G0TCC1</accession>
<feature type="binding site" evidence="3">
    <location>
        <position position="93"/>
    </location>
    <ligand>
        <name>Mg(2+)</name>
        <dbReference type="ChEBI" id="CHEBI:18420"/>
        <label>2</label>
    </ligand>
</feature>
<evidence type="ECO:0000256" key="1">
    <source>
        <dbReference type="ARBA" id="ARBA00022723"/>
    </source>
</evidence>
<dbReference type="CDD" id="cd01637">
    <property type="entry name" value="IMPase_like"/>
    <property type="match status" value="1"/>
</dbReference>
<comment type="caution">
    <text evidence="4">The sequence shown here is derived from an EMBL/GenBank/DDBJ whole genome shotgun (WGS) entry which is preliminary data.</text>
</comment>
<name>A0A0G0TCC1_9BACT</name>
<keyword evidence="1 3" id="KW-0479">Metal-binding</keyword>
<evidence type="ECO:0000256" key="2">
    <source>
        <dbReference type="ARBA" id="ARBA00022842"/>
    </source>
</evidence>
<dbReference type="Proteomes" id="UP000034664">
    <property type="component" value="Unassembled WGS sequence"/>
</dbReference>
<dbReference type="InterPro" id="IPR000760">
    <property type="entry name" value="Inositol_monophosphatase-like"/>
</dbReference>
<feature type="binding site" evidence="3">
    <location>
        <position position="79"/>
    </location>
    <ligand>
        <name>Mg(2+)</name>
        <dbReference type="ChEBI" id="CHEBI:18420"/>
        <label>1</label>
        <note>catalytic</note>
    </ligand>
</feature>
<feature type="binding site" evidence="3">
    <location>
        <position position="96"/>
    </location>
    <ligand>
        <name>Mg(2+)</name>
        <dbReference type="ChEBI" id="CHEBI:18420"/>
        <label>1</label>
        <note>catalytic</note>
    </ligand>
</feature>